<reference evidence="4 5" key="1">
    <citation type="submission" date="2017-02" db="EMBL/GenBank/DDBJ databases">
        <title>Draft Genome Sequence of Streptomyces tsukubaensis F601, a Producer of the immunosuppressant tacrolimus FK506.</title>
        <authorList>
            <person name="Zong G."/>
            <person name="Zhong C."/>
            <person name="Fu J."/>
            <person name="Qin R."/>
            <person name="Cao G."/>
        </authorList>
    </citation>
    <scope>NUCLEOTIDE SEQUENCE [LARGE SCALE GENOMIC DNA]</scope>
    <source>
        <strain evidence="4 5">F601</strain>
    </source>
</reference>
<dbReference type="InterPro" id="IPR050923">
    <property type="entry name" value="Cell_Proc_Reg/RNA_Proc"/>
</dbReference>
<dbReference type="Pfam" id="PF00498">
    <property type="entry name" value="FHA"/>
    <property type="match status" value="1"/>
</dbReference>
<dbReference type="PROSITE" id="PS50006">
    <property type="entry name" value="FHA_DOMAIN"/>
    <property type="match status" value="1"/>
</dbReference>
<evidence type="ECO:0000313" key="5">
    <source>
        <dbReference type="Proteomes" id="UP000190539"/>
    </source>
</evidence>
<feature type="region of interest" description="Disordered" evidence="2">
    <location>
        <begin position="1"/>
        <end position="22"/>
    </location>
</feature>
<dbReference type="SMART" id="SM00240">
    <property type="entry name" value="FHA"/>
    <property type="match status" value="1"/>
</dbReference>
<dbReference type="AlphaFoldDB" id="A0A1V4ABB0"/>
<protein>
    <submittedName>
        <fullName evidence="4">Peptide-binding protein</fullName>
    </submittedName>
</protein>
<organism evidence="4 5">
    <name type="scientific">Streptomyces tsukubensis</name>
    <dbReference type="NCBI Taxonomy" id="83656"/>
    <lineage>
        <taxon>Bacteria</taxon>
        <taxon>Bacillati</taxon>
        <taxon>Actinomycetota</taxon>
        <taxon>Actinomycetes</taxon>
        <taxon>Kitasatosporales</taxon>
        <taxon>Streptomycetaceae</taxon>
        <taxon>Streptomyces</taxon>
    </lineage>
</organism>
<keyword evidence="5" id="KW-1185">Reference proteome</keyword>
<evidence type="ECO:0000256" key="2">
    <source>
        <dbReference type="SAM" id="MobiDB-lite"/>
    </source>
</evidence>
<dbReference type="OrthoDB" id="151099at2"/>
<gene>
    <name evidence="4" type="ORF">B1H18_12050</name>
</gene>
<dbReference type="Gene3D" id="2.60.200.20">
    <property type="match status" value="1"/>
</dbReference>
<dbReference type="InterPro" id="IPR000253">
    <property type="entry name" value="FHA_dom"/>
</dbReference>
<dbReference type="Proteomes" id="UP000190539">
    <property type="component" value="Unassembled WGS sequence"/>
</dbReference>
<dbReference type="SUPFAM" id="SSF49879">
    <property type="entry name" value="SMAD/FHA domain"/>
    <property type="match status" value="1"/>
</dbReference>
<dbReference type="PANTHER" id="PTHR23308">
    <property type="entry name" value="NUCLEAR INHIBITOR OF PROTEIN PHOSPHATASE-1"/>
    <property type="match status" value="1"/>
</dbReference>
<evidence type="ECO:0000313" key="4">
    <source>
        <dbReference type="EMBL" id="OON80705.1"/>
    </source>
</evidence>
<evidence type="ECO:0000259" key="3">
    <source>
        <dbReference type="PROSITE" id="PS50006"/>
    </source>
</evidence>
<comment type="caution">
    <text evidence="4">The sequence shown here is derived from an EMBL/GenBank/DDBJ whole genome shotgun (WGS) entry which is preliminary data.</text>
</comment>
<proteinExistence type="predicted"/>
<sequence>MRPVRPTDSAWSAGGARSTDRERDRVLKALQEGVAQGRLSQNTFVHRMELALAARHSDQLAPLVADLRSPGRLSRLALGAAGAVASVSDLSGQMRRAWRGGRLPKLLLPPPVLAAPLRIGRDPTNGLRLSHDTVSRVHAELSHHGGTWILRDLGSSNGTTVNGRRLVGATTVRDGDQVGFGRMMFRLATH</sequence>
<feature type="domain" description="FHA" evidence="3">
    <location>
        <begin position="117"/>
        <end position="166"/>
    </location>
</feature>
<dbReference type="Pfam" id="PF08044">
    <property type="entry name" value="DUF1707"/>
    <property type="match status" value="1"/>
</dbReference>
<dbReference type="InterPro" id="IPR012551">
    <property type="entry name" value="DUF1707_SHOCT-like"/>
</dbReference>
<evidence type="ECO:0000256" key="1">
    <source>
        <dbReference type="ARBA" id="ARBA00022553"/>
    </source>
</evidence>
<dbReference type="CDD" id="cd00060">
    <property type="entry name" value="FHA"/>
    <property type="match status" value="1"/>
</dbReference>
<dbReference type="RefSeq" id="WP_077967656.1">
    <property type="nucleotide sequence ID" value="NZ_CP045178.1"/>
</dbReference>
<name>A0A1V4ABB0_9ACTN</name>
<keyword evidence="1" id="KW-0597">Phosphoprotein</keyword>
<dbReference type="EMBL" id="MVFC01000007">
    <property type="protein sequence ID" value="OON80705.1"/>
    <property type="molecule type" value="Genomic_DNA"/>
</dbReference>
<dbReference type="STRING" id="83656.B1H18_12050"/>
<accession>A0A1V4ABB0</accession>
<dbReference type="InterPro" id="IPR008984">
    <property type="entry name" value="SMAD_FHA_dom_sf"/>
</dbReference>